<comment type="caution">
    <text evidence="2">The sequence shown here is derived from an EMBL/GenBank/DDBJ whole genome shotgun (WGS) entry which is preliminary data.</text>
</comment>
<dbReference type="GO" id="GO:0005634">
    <property type="term" value="C:nucleus"/>
    <property type="evidence" value="ECO:0007669"/>
    <property type="project" value="TreeGrafter"/>
</dbReference>
<dbReference type="EMBL" id="CAJJDN010000194">
    <property type="protein sequence ID" value="CAD8128690.1"/>
    <property type="molecule type" value="Genomic_DNA"/>
</dbReference>
<dbReference type="AlphaFoldDB" id="A0A8S1RNK0"/>
<dbReference type="GO" id="GO:0003677">
    <property type="term" value="F:DNA binding"/>
    <property type="evidence" value="ECO:0007669"/>
    <property type="project" value="InterPro"/>
</dbReference>
<dbReference type="GO" id="GO:0045910">
    <property type="term" value="P:negative regulation of DNA recombination"/>
    <property type="evidence" value="ECO:0007669"/>
    <property type="project" value="TreeGrafter"/>
</dbReference>
<evidence type="ECO:0000259" key="1">
    <source>
        <dbReference type="Pfam" id="PF06733"/>
    </source>
</evidence>
<accession>A0A8S1RNK0</accession>
<gene>
    <name evidence="2" type="ORF">PSON_ATCC_30995.1.T1940001</name>
</gene>
<dbReference type="GO" id="GO:1904430">
    <property type="term" value="P:negative regulation of t-circle formation"/>
    <property type="evidence" value="ECO:0007669"/>
    <property type="project" value="TreeGrafter"/>
</dbReference>
<dbReference type="PANTHER" id="PTHR11472:SF34">
    <property type="entry name" value="REGULATOR OF TELOMERE ELONGATION HELICASE 1"/>
    <property type="match status" value="1"/>
</dbReference>
<dbReference type="GO" id="GO:0070182">
    <property type="term" value="F:DNA polymerase binding"/>
    <property type="evidence" value="ECO:0007669"/>
    <property type="project" value="TreeGrafter"/>
</dbReference>
<dbReference type="InterPro" id="IPR010614">
    <property type="entry name" value="RAD3-like_helicase_DEAD"/>
</dbReference>
<sequence>MEITQHHQLLNEQFEQSHKILIEEIEIDANKFKKQASTSGYGVEENCVQTQCFHTWIKGSILFKRGFQFNQRDFIKLKLLKISQIQLLPILQKRTSYTNGSKLQYININKQLKSLEYKNKLCPQRQRLDLEDLILYPYNYFLEKDFQDVVEIENCILIFDEAHNAQSTAEDGSSFLITHNNIIEAEKILKNGLINQNQYQFFMINKTKLNAAIQPSELKEFRSIMNCLIFGIIQKQSSIYQF</sequence>
<dbReference type="Proteomes" id="UP000692954">
    <property type="component" value="Unassembled WGS sequence"/>
</dbReference>
<dbReference type="InterPro" id="IPR045028">
    <property type="entry name" value="DinG/Rad3-like"/>
</dbReference>
<proteinExistence type="predicted"/>
<dbReference type="GO" id="GO:0003678">
    <property type="term" value="F:DNA helicase activity"/>
    <property type="evidence" value="ECO:0007669"/>
    <property type="project" value="InterPro"/>
</dbReference>
<keyword evidence="3" id="KW-1185">Reference proteome</keyword>
<dbReference type="GO" id="GO:0090657">
    <property type="term" value="P:telomeric loop disassembly"/>
    <property type="evidence" value="ECO:0007669"/>
    <property type="project" value="TreeGrafter"/>
</dbReference>
<feature type="domain" description="RAD3-like helicase DEAD" evidence="1">
    <location>
        <begin position="110"/>
        <end position="181"/>
    </location>
</feature>
<reference evidence="2" key="1">
    <citation type="submission" date="2021-01" db="EMBL/GenBank/DDBJ databases">
        <authorList>
            <consortium name="Genoscope - CEA"/>
            <person name="William W."/>
        </authorList>
    </citation>
    <scope>NUCLEOTIDE SEQUENCE</scope>
</reference>
<dbReference type="GO" id="GO:0005524">
    <property type="term" value="F:ATP binding"/>
    <property type="evidence" value="ECO:0007669"/>
    <property type="project" value="InterPro"/>
</dbReference>
<dbReference type="OrthoDB" id="19182at2759"/>
<dbReference type="GO" id="GO:0010569">
    <property type="term" value="P:regulation of double-strand break repair via homologous recombination"/>
    <property type="evidence" value="ECO:0007669"/>
    <property type="project" value="TreeGrafter"/>
</dbReference>
<evidence type="ECO:0000313" key="3">
    <source>
        <dbReference type="Proteomes" id="UP000692954"/>
    </source>
</evidence>
<protein>
    <recommendedName>
        <fullName evidence="1">RAD3-like helicase DEAD domain-containing protein</fullName>
    </recommendedName>
</protein>
<organism evidence="2 3">
    <name type="scientific">Paramecium sonneborni</name>
    <dbReference type="NCBI Taxonomy" id="65129"/>
    <lineage>
        <taxon>Eukaryota</taxon>
        <taxon>Sar</taxon>
        <taxon>Alveolata</taxon>
        <taxon>Ciliophora</taxon>
        <taxon>Intramacronucleata</taxon>
        <taxon>Oligohymenophorea</taxon>
        <taxon>Peniculida</taxon>
        <taxon>Parameciidae</taxon>
        <taxon>Paramecium</taxon>
    </lineage>
</organism>
<evidence type="ECO:0000313" key="2">
    <source>
        <dbReference type="EMBL" id="CAD8128690.1"/>
    </source>
</evidence>
<dbReference type="PANTHER" id="PTHR11472">
    <property type="entry name" value="DNA REPAIR DEAD HELICASE RAD3/XP-D SUBFAMILY MEMBER"/>
    <property type="match status" value="1"/>
</dbReference>
<dbReference type="Pfam" id="PF06733">
    <property type="entry name" value="DEAD_2"/>
    <property type="match status" value="1"/>
</dbReference>
<name>A0A8S1RNK0_9CILI</name>